<proteinExistence type="predicted"/>
<name>A0ABY3WZ72_9ACTN</name>
<dbReference type="Proteomes" id="UP000828924">
    <property type="component" value="Chromosome"/>
</dbReference>
<protein>
    <recommendedName>
        <fullName evidence="3">Secreted protein</fullName>
    </recommendedName>
</protein>
<gene>
    <name evidence="1" type="ORF">J4032_34850</name>
</gene>
<evidence type="ECO:0000313" key="2">
    <source>
        <dbReference type="Proteomes" id="UP000828924"/>
    </source>
</evidence>
<keyword evidence="2" id="KW-1185">Reference proteome</keyword>
<sequence length="263" mass="28162">MDGDKPRKAAGAKRKLLTVVLPVVPVLAVIGGGVTYTSVTVAAADRTAPTIVWENPDPKTETKDPAELTLTRGKSSTPLSKLLLPVPSGFQLGPDIEGYGNDGELAEKDAVALLKSEGKGLAGKKRREYEKQVERLGVQGIAVRSFASEDGDLVVDVHITRMKNKSRIRDMYKLRTGLAELLGFPEGPKIKDHKNSACSLMPQSKEGSKKEKAEQLDGMVCVAYDSENLVAVTAAGAKPFDKSAVAALVKKQLDHIKSPGEYV</sequence>
<accession>A0ABY3WZ72</accession>
<evidence type="ECO:0000313" key="1">
    <source>
        <dbReference type="EMBL" id="UNM16871.1"/>
    </source>
</evidence>
<evidence type="ECO:0008006" key="3">
    <source>
        <dbReference type="Google" id="ProtNLM"/>
    </source>
</evidence>
<dbReference type="EMBL" id="CP071872">
    <property type="protein sequence ID" value="UNM16871.1"/>
    <property type="molecule type" value="Genomic_DNA"/>
</dbReference>
<reference evidence="1 2" key="1">
    <citation type="submission" date="2021-03" db="EMBL/GenBank/DDBJ databases">
        <title>Complete genome of Streptomyces formicae strain 1H-GS9 (DSM 100524).</title>
        <authorList>
            <person name="Atanasov K.E."/>
            <person name="Altabella T."/>
            <person name="Ferrer A."/>
        </authorList>
    </citation>
    <scope>NUCLEOTIDE SEQUENCE [LARGE SCALE GENOMIC DNA]</scope>
    <source>
        <strain evidence="1 2">1H-GS9</strain>
    </source>
</reference>
<organism evidence="1 2">
    <name type="scientific">Streptomyces formicae</name>
    <dbReference type="NCBI Taxonomy" id="1616117"/>
    <lineage>
        <taxon>Bacteria</taxon>
        <taxon>Bacillati</taxon>
        <taxon>Actinomycetota</taxon>
        <taxon>Actinomycetes</taxon>
        <taxon>Kitasatosporales</taxon>
        <taxon>Streptomycetaceae</taxon>
        <taxon>Streptomyces</taxon>
    </lineage>
</organism>